<dbReference type="EMBL" id="GEDC01010653">
    <property type="protein sequence ID" value="JAS26645.1"/>
    <property type="molecule type" value="Transcribed_RNA"/>
</dbReference>
<evidence type="ECO:0000256" key="7">
    <source>
        <dbReference type="ARBA" id="ARBA00023065"/>
    </source>
</evidence>
<dbReference type="GO" id="GO:0005743">
    <property type="term" value="C:mitochondrial inner membrane"/>
    <property type="evidence" value="ECO:0007669"/>
    <property type="project" value="UniProtKB-SubCell"/>
</dbReference>
<evidence type="ECO:0000256" key="3">
    <source>
        <dbReference type="ARBA" id="ARBA00022448"/>
    </source>
</evidence>
<gene>
    <name evidence="11" type="ORF">g.44594</name>
</gene>
<dbReference type="Pfam" id="PF05873">
    <property type="entry name" value="Mt_ATP-synt_D"/>
    <property type="match status" value="1"/>
</dbReference>
<comment type="similarity">
    <text evidence="2 10">Belongs to the ATPase d subunit family.</text>
</comment>
<evidence type="ECO:0000256" key="8">
    <source>
        <dbReference type="ARBA" id="ARBA00023128"/>
    </source>
</evidence>
<keyword evidence="9 10" id="KW-0472">Membrane</keyword>
<dbReference type="Gene3D" id="6.10.280.70">
    <property type="match status" value="1"/>
</dbReference>
<dbReference type="PANTHER" id="PTHR12700">
    <property type="entry name" value="ATP SYNTHASE SUBUNIT D, MITOCHONDRIAL"/>
    <property type="match status" value="1"/>
</dbReference>
<proteinExistence type="inferred from homology"/>
<dbReference type="InterPro" id="IPR008689">
    <property type="entry name" value="ATP_synth_F0_dsu_mt"/>
</dbReference>
<dbReference type="GO" id="GO:0015078">
    <property type="term" value="F:proton transmembrane transporter activity"/>
    <property type="evidence" value="ECO:0007669"/>
    <property type="project" value="InterPro"/>
</dbReference>
<evidence type="ECO:0000256" key="5">
    <source>
        <dbReference type="ARBA" id="ARBA00022781"/>
    </source>
</evidence>
<keyword evidence="8 10" id="KW-0496">Mitochondrion</keyword>
<evidence type="ECO:0000256" key="4">
    <source>
        <dbReference type="ARBA" id="ARBA00022547"/>
    </source>
</evidence>
<reference evidence="11" key="1">
    <citation type="submission" date="2015-12" db="EMBL/GenBank/DDBJ databases">
        <title>De novo transcriptome assembly of four potential Pierce s Disease insect vectors from Arizona vineyards.</title>
        <authorList>
            <person name="Tassone E.E."/>
        </authorList>
    </citation>
    <scope>NUCLEOTIDE SEQUENCE</scope>
</reference>
<dbReference type="GO" id="GO:0015986">
    <property type="term" value="P:proton motive force-driven ATP synthesis"/>
    <property type="evidence" value="ECO:0007669"/>
    <property type="project" value="UniProtKB-UniRule"/>
</dbReference>
<keyword evidence="4" id="KW-0138">CF(0)</keyword>
<keyword evidence="6 10" id="KW-0999">Mitochondrion inner membrane</keyword>
<evidence type="ECO:0000256" key="2">
    <source>
        <dbReference type="ARBA" id="ARBA00006842"/>
    </source>
</evidence>
<comment type="function">
    <text evidence="10">Mitochondrial membrane ATP synthase (F(1)F(0) ATP synthase or Complex V) produces ATP from ADP in the presence of a proton gradient across the membrane which is generated by electron transport complexes of the respiratory chain. F-type ATPases consist of two structural domains, F(1) - containing the extramembraneous catalytic core, and F(0) - containing the membrane proton channel, linked together by a central stalk and a peripheral stalk. During catalysis, ATP synthesis in the catalytic domain of F(1) is coupled via a rotary mechanism of the central stalk subunits to proton translocation.</text>
</comment>
<evidence type="ECO:0000256" key="1">
    <source>
        <dbReference type="ARBA" id="ARBA00004273"/>
    </source>
</evidence>
<evidence type="ECO:0000256" key="6">
    <source>
        <dbReference type="ARBA" id="ARBA00022792"/>
    </source>
</evidence>
<keyword evidence="7 10" id="KW-0406">Ion transport</keyword>
<organism evidence="11">
    <name type="scientific">Clastoptera arizonana</name>
    <name type="common">Arizona spittle bug</name>
    <dbReference type="NCBI Taxonomy" id="38151"/>
    <lineage>
        <taxon>Eukaryota</taxon>
        <taxon>Metazoa</taxon>
        <taxon>Ecdysozoa</taxon>
        <taxon>Arthropoda</taxon>
        <taxon>Hexapoda</taxon>
        <taxon>Insecta</taxon>
        <taxon>Pterygota</taxon>
        <taxon>Neoptera</taxon>
        <taxon>Paraneoptera</taxon>
        <taxon>Hemiptera</taxon>
        <taxon>Auchenorrhyncha</taxon>
        <taxon>Cercopoidea</taxon>
        <taxon>Clastopteridae</taxon>
        <taxon>Clastoptera</taxon>
    </lineage>
</organism>
<accession>A0A1B6DLU4</accession>
<keyword evidence="3 10" id="KW-0813">Transport</keyword>
<dbReference type="AlphaFoldDB" id="A0A1B6DLU4"/>
<sequence>MAAKRFIQSKINWAEIAERVPEQQKPQYIAFKAKSDNYLRRVMAYPENPPKIDWTIYKNKIPIAGLVENFQKQYDSLKIPYPQDTTVSQLDALEKELNADVKKFISESNVRIEEYSKELTRLLSLLPFEQMTMEDYRDAYPDLAMDPINKPTFWPHGEDDQLGYVNKDAPQNEGH</sequence>
<dbReference type="InterPro" id="IPR036228">
    <property type="entry name" value="ATP_synth_F0_dsu_sf_mt"/>
</dbReference>
<keyword evidence="5 10" id="KW-0375">Hydrogen ion transport</keyword>
<protein>
    <recommendedName>
        <fullName evidence="10">ATP synthase subunit d, mitochondrial</fullName>
    </recommendedName>
</protein>
<name>A0A1B6DLU4_9HEMI</name>
<evidence type="ECO:0000256" key="10">
    <source>
        <dbReference type="PIRNR" id="PIRNR005514"/>
    </source>
</evidence>
<comment type="subcellular location">
    <subcellularLocation>
        <location evidence="1 10">Mitochondrion inner membrane</location>
    </subcellularLocation>
</comment>
<dbReference type="PIRSF" id="PIRSF005514">
    <property type="entry name" value="ATPase_F0_D_mt"/>
    <property type="match status" value="1"/>
</dbReference>
<dbReference type="GO" id="GO:0045259">
    <property type="term" value="C:proton-transporting ATP synthase complex"/>
    <property type="evidence" value="ECO:0007669"/>
    <property type="project" value="UniProtKB-KW"/>
</dbReference>
<dbReference type="SUPFAM" id="SSF161065">
    <property type="entry name" value="ATP synthase D chain-like"/>
    <property type="match status" value="1"/>
</dbReference>
<evidence type="ECO:0000313" key="11">
    <source>
        <dbReference type="EMBL" id="JAS26645.1"/>
    </source>
</evidence>
<evidence type="ECO:0000256" key="9">
    <source>
        <dbReference type="ARBA" id="ARBA00023136"/>
    </source>
</evidence>